<accession>A0ABN7WI95</accession>
<dbReference type="Proteomes" id="UP000789901">
    <property type="component" value="Unassembled WGS sequence"/>
</dbReference>
<reference evidence="1 2" key="1">
    <citation type="submission" date="2021-06" db="EMBL/GenBank/DDBJ databases">
        <authorList>
            <person name="Kallberg Y."/>
            <person name="Tangrot J."/>
            <person name="Rosling A."/>
        </authorList>
    </citation>
    <scope>NUCLEOTIDE SEQUENCE [LARGE SCALE GENOMIC DNA]</scope>
    <source>
        <strain evidence="1 2">120-4 pot B 10/14</strain>
    </source>
</reference>
<evidence type="ECO:0000313" key="1">
    <source>
        <dbReference type="EMBL" id="CAG8833075.1"/>
    </source>
</evidence>
<feature type="non-terminal residue" evidence="1">
    <location>
        <position position="205"/>
    </location>
</feature>
<keyword evidence="2" id="KW-1185">Reference proteome</keyword>
<name>A0ABN7WI95_GIGMA</name>
<gene>
    <name evidence="1" type="ORF">GMARGA_LOCUS31372</name>
</gene>
<dbReference type="EMBL" id="CAJVQB010046653">
    <property type="protein sequence ID" value="CAG8833075.1"/>
    <property type="molecule type" value="Genomic_DNA"/>
</dbReference>
<protein>
    <submittedName>
        <fullName evidence="1">13494_t:CDS:1</fullName>
    </submittedName>
</protein>
<comment type="caution">
    <text evidence="1">The sequence shown here is derived from an EMBL/GenBank/DDBJ whole genome shotgun (WGS) entry which is preliminary data.</text>
</comment>
<evidence type="ECO:0000313" key="2">
    <source>
        <dbReference type="Proteomes" id="UP000789901"/>
    </source>
</evidence>
<proteinExistence type="predicted"/>
<feature type="non-terminal residue" evidence="1">
    <location>
        <position position="1"/>
    </location>
</feature>
<sequence>MVHSSRKLLNSNRKNGKLAPEYAISGYNLLALSIALSAVSLNKKKKELVLVENKDDDRKIFKIIQKGKAKILGEHYCNIPLADPNQFEIKKCKGCSGNIAKIIGKIDKEVCTDHFSWNKILGMLPRSYIKEGKRILNWNEKRTSKKFKSDSLTNSLNEVSTAKKFVRNMESNEQEFFFYTNGSLQLQKEDQIGSSTKMGLGWLQL</sequence>
<organism evidence="1 2">
    <name type="scientific">Gigaspora margarita</name>
    <dbReference type="NCBI Taxonomy" id="4874"/>
    <lineage>
        <taxon>Eukaryota</taxon>
        <taxon>Fungi</taxon>
        <taxon>Fungi incertae sedis</taxon>
        <taxon>Mucoromycota</taxon>
        <taxon>Glomeromycotina</taxon>
        <taxon>Glomeromycetes</taxon>
        <taxon>Diversisporales</taxon>
        <taxon>Gigasporaceae</taxon>
        <taxon>Gigaspora</taxon>
    </lineage>
</organism>